<dbReference type="CDD" id="cd07185">
    <property type="entry name" value="OmpA_C-like"/>
    <property type="match status" value="1"/>
</dbReference>
<gene>
    <name evidence="7" type="ORF">DI396_06695</name>
</gene>
<dbReference type="SUPFAM" id="SSF103088">
    <property type="entry name" value="OmpA-like"/>
    <property type="match status" value="1"/>
</dbReference>
<dbReference type="PROSITE" id="PS51257">
    <property type="entry name" value="PROKAR_LIPOPROTEIN"/>
    <property type="match status" value="1"/>
</dbReference>
<dbReference type="OrthoDB" id="5525824at2"/>
<dbReference type="PRINTS" id="PR01021">
    <property type="entry name" value="OMPADOMAIN"/>
</dbReference>
<keyword evidence="3" id="KW-0998">Cell outer membrane</keyword>
<dbReference type="PANTHER" id="PTHR30329:SF21">
    <property type="entry name" value="LIPOPROTEIN YIAD-RELATED"/>
    <property type="match status" value="1"/>
</dbReference>
<dbReference type="RefSeq" id="WP_110795436.1">
    <property type="nucleotide sequence ID" value="NZ_KZ826483.1"/>
</dbReference>
<evidence type="ECO:0000256" key="2">
    <source>
        <dbReference type="ARBA" id="ARBA00023136"/>
    </source>
</evidence>
<reference evidence="7 8" key="1">
    <citation type="submission" date="2018-05" db="EMBL/GenBank/DDBJ databases">
        <title>Oceanovita maritima gen. nov., sp. nov., a marine bacterium in the family Rhodobacteraceae isolated from surface seawater of Lundu port Xiamen, China.</title>
        <authorList>
            <person name="Hetharua B.H."/>
            <person name="Min D."/>
            <person name="Liao H."/>
            <person name="Tian Y."/>
        </authorList>
    </citation>
    <scope>NUCLEOTIDE SEQUENCE [LARGE SCALE GENOMIC DNA]</scope>
    <source>
        <strain evidence="7 8">FSX-11</strain>
    </source>
</reference>
<comment type="caution">
    <text evidence="7">The sequence shown here is derived from an EMBL/GenBank/DDBJ whole genome shotgun (WGS) entry which is preliminary data.</text>
</comment>
<dbReference type="Gene3D" id="3.40.1520.20">
    <property type="match status" value="2"/>
</dbReference>
<dbReference type="InterPro" id="IPR050330">
    <property type="entry name" value="Bact_OuterMem_StrucFunc"/>
</dbReference>
<dbReference type="Pfam" id="PF00691">
    <property type="entry name" value="OmpA"/>
    <property type="match status" value="1"/>
</dbReference>
<dbReference type="InterPro" id="IPR036737">
    <property type="entry name" value="OmpA-like_sf"/>
</dbReference>
<feature type="region of interest" description="Disordered" evidence="5">
    <location>
        <begin position="572"/>
        <end position="591"/>
    </location>
</feature>
<evidence type="ECO:0000259" key="6">
    <source>
        <dbReference type="PROSITE" id="PS51123"/>
    </source>
</evidence>
<dbReference type="Pfam" id="PF04972">
    <property type="entry name" value="BON"/>
    <property type="match status" value="1"/>
</dbReference>
<keyword evidence="2 4" id="KW-0472">Membrane</keyword>
<dbReference type="AlphaFoldDB" id="A0A2V4NSJ4"/>
<dbReference type="GO" id="GO:0009279">
    <property type="term" value="C:cell outer membrane"/>
    <property type="evidence" value="ECO:0007669"/>
    <property type="project" value="UniProtKB-SubCell"/>
</dbReference>
<dbReference type="Proteomes" id="UP000248012">
    <property type="component" value="Unassembled WGS sequence"/>
</dbReference>
<dbReference type="PROSITE" id="PS51123">
    <property type="entry name" value="OMPA_2"/>
    <property type="match status" value="1"/>
</dbReference>
<name>A0A2V4NSJ4_9RHOB</name>
<evidence type="ECO:0000313" key="7">
    <source>
        <dbReference type="EMBL" id="PYC47786.1"/>
    </source>
</evidence>
<evidence type="ECO:0000256" key="3">
    <source>
        <dbReference type="ARBA" id="ARBA00023237"/>
    </source>
</evidence>
<dbReference type="InterPro" id="IPR006664">
    <property type="entry name" value="OMP_bac"/>
</dbReference>
<dbReference type="EMBL" id="QFVT01000004">
    <property type="protein sequence ID" value="PYC47786.1"/>
    <property type="molecule type" value="Genomic_DNA"/>
</dbReference>
<sequence length="660" mass="69475">MRLSSIIVFASAFGVAAGACLVAASFAVTLIEDSSEIGVRDALDDANMAWAEVHADGLQVFLTGTSPSEVLRLSAQTSASAVVDAARVINNIEVTATRKLAAPHFSIEILRNDSGVSLIGLVPASTDREALVKTITTLAGSSGTVTDLLETADYPMPDGWSDALDYAERALKTLPRAKISVDANRVAITAMSDSPAEKRKLETDLRRRLPGDLKLELAISAPRPVITPFTLRFLIDESGARFDACSADTPEAKERILRAAKNAGLKSTPECTIGLGVPSPRWARAAETGIKALTELGGGSLTMADADISLIAAQGTAQAAFDRIVGETEAALPEVFALSATLPPAPNAGDQGPPEFVATRSPEGLVQLRGRVTDEQTRTIADSFAKARFGSAAVYSAARIDDTLPRGWALRVLAGIEALSKLSNGAVTVTPQNITVSGNTGNPTASDEISRLLADKIGEGGDFSINVTYQKQLDPVLGLPTPDECEAEIKDILATRKLNFEPGSATLDASGSAIMQDIAEVLKRCGDEIKMEIGGHTDSQGRESMNLQLSQDRAQAVLNELRSRRLLTSGFTAKGYGETSPVADNDTEDGREANRRIEFRLIRPEPVKPVQTTLEAAEAAADSDAESPTVLPDDEGGDTGSGDEDGPADTAPPEEQSDSN</sequence>
<evidence type="ECO:0000256" key="4">
    <source>
        <dbReference type="PROSITE-ProRule" id="PRU00473"/>
    </source>
</evidence>
<comment type="subcellular location">
    <subcellularLocation>
        <location evidence="1">Cell outer membrane</location>
    </subcellularLocation>
</comment>
<evidence type="ECO:0000256" key="1">
    <source>
        <dbReference type="ARBA" id="ARBA00004442"/>
    </source>
</evidence>
<feature type="domain" description="OmpA-like" evidence="6">
    <location>
        <begin position="487"/>
        <end position="605"/>
    </location>
</feature>
<feature type="region of interest" description="Disordered" evidence="5">
    <location>
        <begin position="604"/>
        <end position="660"/>
    </location>
</feature>
<keyword evidence="8" id="KW-1185">Reference proteome</keyword>
<feature type="compositionally biased region" description="Acidic residues" evidence="5">
    <location>
        <begin position="632"/>
        <end position="647"/>
    </location>
</feature>
<proteinExistence type="predicted"/>
<organism evidence="7 8">
    <name type="scientific">Litorivita pollutaquae</name>
    <dbReference type="NCBI Taxonomy" id="2200892"/>
    <lineage>
        <taxon>Bacteria</taxon>
        <taxon>Pseudomonadati</taxon>
        <taxon>Pseudomonadota</taxon>
        <taxon>Alphaproteobacteria</taxon>
        <taxon>Rhodobacterales</taxon>
        <taxon>Paracoccaceae</taxon>
        <taxon>Litorivita</taxon>
    </lineage>
</organism>
<accession>A0A2V4NSJ4</accession>
<dbReference type="Gene3D" id="3.30.1330.60">
    <property type="entry name" value="OmpA-like domain"/>
    <property type="match status" value="1"/>
</dbReference>
<evidence type="ECO:0000313" key="8">
    <source>
        <dbReference type="Proteomes" id="UP000248012"/>
    </source>
</evidence>
<dbReference type="PANTHER" id="PTHR30329">
    <property type="entry name" value="STATOR ELEMENT OF FLAGELLAR MOTOR COMPLEX"/>
    <property type="match status" value="1"/>
</dbReference>
<dbReference type="InterPro" id="IPR007055">
    <property type="entry name" value="BON_dom"/>
</dbReference>
<evidence type="ECO:0000256" key="5">
    <source>
        <dbReference type="SAM" id="MobiDB-lite"/>
    </source>
</evidence>
<feature type="region of interest" description="Disordered" evidence="5">
    <location>
        <begin position="343"/>
        <end position="362"/>
    </location>
</feature>
<protein>
    <recommendedName>
        <fullName evidence="6">OmpA-like domain-containing protein</fullName>
    </recommendedName>
</protein>
<dbReference type="InterPro" id="IPR006665">
    <property type="entry name" value="OmpA-like"/>
</dbReference>